<sequence>MRSLSVVPTIPGIPIDLSTIDYLEAYQYDTAFMHASRSNKHWLLQLTVHFSQNSLIRAFNQIGAKSVNVLPVEMVNFVKYVDAFCETLRRHCEGENTIIFPRLSAFLPLDGKDNKALIACLERMEQWVREAVQLPEKADSIELIAAMEVMAPVLRANMHEQVKHMSPSALQSVLSGPELRALVNEDIAWIAQNSRMEYFLPFLVLHHDRRTNEAWPGLPDEANNALPELVAANSECWDYAPFNLSGQPQH</sequence>
<comment type="caution">
    <text evidence="1">The sequence shown here is derived from an EMBL/GenBank/DDBJ whole genome shotgun (WGS) entry which is preliminary data.</text>
</comment>
<protein>
    <recommendedName>
        <fullName evidence="3">Hemerythrin-like domain-containing protein</fullName>
    </recommendedName>
</protein>
<dbReference type="AlphaFoldDB" id="A0A8H2ZXV5"/>
<evidence type="ECO:0008006" key="3">
    <source>
        <dbReference type="Google" id="ProtNLM"/>
    </source>
</evidence>
<proteinExistence type="predicted"/>
<accession>A0A8H2ZXV5</accession>
<evidence type="ECO:0000313" key="1">
    <source>
        <dbReference type="EMBL" id="CAE6346838.1"/>
    </source>
</evidence>
<gene>
    <name evidence="1" type="ORF">RDB_LOCUS7907</name>
</gene>
<dbReference type="Proteomes" id="UP000663846">
    <property type="component" value="Unassembled WGS sequence"/>
</dbReference>
<name>A0A8H2ZXV5_9AGAM</name>
<evidence type="ECO:0000313" key="2">
    <source>
        <dbReference type="Proteomes" id="UP000663846"/>
    </source>
</evidence>
<dbReference type="EMBL" id="CAJMWS010000044">
    <property type="protein sequence ID" value="CAE6346838.1"/>
    <property type="molecule type" value="Genomic_DNA"/>
</dbReference>
<reference evidence="1" key="1">
    <citation type="submission" date="2021-01" db="EMBL/GenBank/DDBJ databases">
        <authorList>
            <person name="Kaushik A."/>
        </authorList>
    </citation>
    <scope>NUCLEOTIDE SEQUENCE</scope>
    <source>
        <strain evidence="1">AG1-1C</strain>
    </source>
</reference>
<organism evidence="1 2">
    <name type="scientific">Rhizoctonia solani</name>
    <dbReference type="NCBI Taxonomy" id="456999"/>
    <lineage>
        <taxon>Eukaryota</taxon>
        <taxon>Fungi</taxon>
        <taxon>Dikarya</taxon>
        <taxon>Basidiomycota</taxon>
        <taxon>Agaricomycotina</taxon>
        <taxon>Agaricomycetes</taxon>
        <taxon>Cantharellales</taxon>
        <taxon>Ceratobasidiaceae</taxon>
        <taxon>Rhizoctonia</taxon>
    </lineage>
</organism>